<dbReference type="EMBL" id="VJVZ01000003">
    <property type="protein sequence ID" value="TRW25982.1"/>
    <property type="molecule type" value="Genomic_DNA"/>
</dbReference>
<dbReference type="Proteomes" id="UP000320643">
    <property type="component" value="Unassembled WGS sequence"/>
</dbReference>
<dbReference type="OrthoDB" id="9813892at2"/>
<dbReference type="AlphaFoldDB" id="A0A552V6A5"/>
<comment type="caution">
    <text evidence="1">The sequence shown here is derived from an EMBL/GenBank/DDBJ whole genome shotgun (WGS) entry which is preliminary data.</text>
</comment>
<protein>
    <submittedName>
        <fullName evidence="1">Uncharacterized protein</fullName>
    </submittedName>
</protein>
<name>A0A552V6A5_9FLAO</name>
<dbReference type="RefSeq" id="WP_143372647.1">
    <property type="nucleotide sequence ID" value="NZ_VJVZ01000003.1"/>
</dbReference>
<keyword evidence="2" id="KW-1185">Reference proteome</keyword>
<dbReference type="PROSITE" id="PS51257">
    <property type="entry name" value="PROKAR_LIPOPROTEIN"/>
    <property type="match status" value="1"/>
</dbReference>
<gene>
    <name evidence="1" type="ORF">FMM05_07100</name>
</gene>
<evidence type="ECO:0000313" key="1">
    <source>
        <dbReference type="EMBL" id="TRW25982.1"/>
    </source>
</evidence>
<dbReference type="SUPFAM" id="SSF110296">
    <property type="entry name" value="Oligoxyloglucan reducing end-specific cellobiohydrolase"/>
    <property type="match status" value="1"/>
</dbReference>
<reference evidence="1 2" key="1">
    <citation type="submission" date="2019-07" db="EMBL/GenBank/DDBJ databases">
        <title>Flavobacterium sp. nov., isolated from glacier ice.</title>
        <authorList>
            <person name="Liu Q."/>
            <person name="Xin Y.-H."/>
        </authorList>
    </citation>
    <scope>NUCLEOTIDE SEQUENCE [LARGE SCALE GENOMIC DNA]</scope>
    <source>
        <strain evidence="1 2">ZT4R6</strain>
    </source>
</reference>
<evidence type="ECO:0000313" key="2">
    <source>
        <dbReference type="Proteomes" id="UP000320643"/>
    </source>
</evidence>
<proteinExistence type="predicted"/>
<sequence length="230" mass="26708">MRNLITIILFITLISCRHSKWEETVALGIFEEPESLDPIYFQDSLNGIIGGYKLIHNDDSKNIDKLDAYPVAYMTKNGGRNWKPIPFDANINNGTDDILLSGDTITCLIDSMLIRSYDLGLHWNVVEQSNLNDLRNKYFPNAYHHILYRDFEFGDKKYTVKESYTFKAVEVIICHGEEAMTDHYFISRNSGKDWTFLQKDAGSNKRKFLLDDLYLITYEPPYGLQKLKLK</sequence>
<accession>A0A552V6A5</accession>
<organism evidence="1 2">
    <name type="scientific">Flavobacterium zepuense</name>
    <dbReference type="NCBI Taxonomy" id="2593302"/>
    <lineage>
        <taxon>Bacteria</taxon>
        <taxon>Pseudomonadati</taxon>
        <taxon>Bacteroidota</taxon>
        <taxon>Flavobacteriia</taxon>
        <taxon>Flavobacteriales</taxon>
        <taxon>Flavobacteriaceae</taxon>
        <taxon>Flavobacterium</taxon>
    </lineage>
</organism>